<organism evidence="6 7">
    <name type="scientific">Actinomadura algeriensis</name>
    <dbReference type="NCBI Taxonomy" id="1679523"/>
    <lineage>
        <taxon>Bacteria</taxon>
        <taxon>Bacillati</taxon>
        <taxon>Actinomycetota</taxon>
        <taxon>Actinomycetes</taxon>
        <taxon>Streptosporangiales</taxon>
        <taxon>Thermomonosporaceae</taxon>
        <taxon>Actinomadura</taxon>
    </lineage>
</organism>
<evidence type="ECO:0000313" key="6">
    <source>
        <dbReference type="EMBL" id="MBE1537321.1"/>
    </source>
</evidence>
<proteinExistence type="inferred from homology"/>
<keyword evidence="5 6" id="KW-0560">Oxidoreductase</keyword>
<dbReference type="EC" id="1.1.3.6" evidence="6"/>
<dbReference type="RefSeq" id="WP_192763220.1">
    <property type="nucleotide sequence ID" value="NZ_JADBDZ010000001.1"/>
</dbReference>
<comment type="similarity">
    <text evidence="2">Belongs to the GMC oxidoreductase family.</text>
</comment>
<dbReference type="EMBL" id="JADBDZ010000001">
    <property type="protein sequence ID" value="MBE1537321.1"/>
    <property type="molecule type" value="Genomic_DNA"/>
</dbReference>
<dbReference type="Gene3D" id="3.40.50.1820">
    <property type="entry name" value="alpha/beta hydrolase"/>
    <property type="match status" value="1"/>
</dbReference>
<keyword evidence="4" id="KW-0274">FAD</keyword>
<comment type="caution">
    <text evidence="6">The sequence shown here is derived from an EMBL/GenBank/DDBJ whole genome shotgun (WGS) entry which is preliminary data.</text>
</comment>
<dbReference type="GO" id="GO:0016995">
    <property type="term" value="F:cholesterol oxidase activity"/>
    <property type="evidence" value="ECO:0007669"/>
    <property type="project" value="UniProtKB-EC"/>
</dbReference>
<evidence type="ECO:0000256" key="4">
    <source>
        <dbReference type="ARBA" id="ARBA00022827"/>
    </source>
</evidence>
<reference evidence="6 7" key="1">
    <citation type="submission" date="2020-10" db="EMBL/GenBank/DDBJ databases">
        <title>Sequencing the genomes of 1000 actinobacteria strains.</title>
        <authorList>
            <person name="Klenk H.-P."/>
        </authorList>
    </citation>
    <scope>NUCLEOTIDE SEQUENCE [LARGE SCALE GENOMIC DNA]</scope>
    <source>
        <strain evidence="6 7">DSM 46744</strain>
    </source>
</reference>
<keyword evidence="7" id="KW-1185">Reference proteome</keyword>
<name>A0ABR9K394_9ACTN</name>
<evidence type="ECO:0000256" key="2">
    <source>
        <dbReference type="ARBA" id="ARBA00010790"/>
    </source>
</evidence>
<dbReference type="InterPro" id="IPR052542">
    <property type="entry name" value="Cholesterol_Oxidase"/>
</dbReference>
<gene>
    <name evidence="6" type="ORF">H4W34_007154</name>
</gene>
<accession>A0ABR9K394</accession>
<evidence type="ECO:0000256" key="3">
    <source>
        <dbReference type="ARBA" id="ARBA00022630"/>
    </source>
</evidence>
<dbReference type="PANTHER" id="PTHR47470:SF1">
    <property type="entry name" value="FAD-DEPENDENT OXIDOREDUCTASE 2 FAD BINDING DOMAIN-CONTAINING PROTEIN"/>
    <property type="match status" value="1"/>
</dbReference>
<dbReference type="InterPro" id="IPR029058">
    <property type="entry name" value="AB_hydrolase_fold"/>
</dbReference>
<sequence length="375" mass="41300">MTTIKPVDADGIARFTHAGVTDAEVTAHPFATADGLGLTLTRFRRRGAVHAGTDAVLLVHGLTTSSDMFVMPEHANLVNELHDAGFGDVWALDFRMSARLPYNAETHRHTLDDVAHWDHPAALAEMRRHIGDGARVHVITHCLGAITFSMSLFAGTVTGITSMVCNSVSLTPRTPPWAKVKLKYGPPLMEYVLGPSYIDPRYGKSPVLTRGWMLAKAVAPFHRECDEPACHMLSFMWGGGRPIFTHDNMSPVTHGRLTDLFGACNVHYYRHIHKMVDAGRAVRYAPRDPRHAALPVDYLAGAAEVTTPILFLTGDRNHVFTDSNIVCHRTLESIVPGVHELEILPGYGHQDPFMGKASHAEVFPRVLDFLKRKAG</sequence>
<dbReference type="Proteomes" id="UP000627838">
    <property type="component" value="Unassembled WGS sequence"/>
</dbReference>
<protein>
    <submittedName>
        <fullName evidence="6">Cholesterol oxidase</fullName>
        <ecNumber evidence="6">1.1.3.6</ecNumber>
    </submittedName>
</protein>
<comment type="cofactor">
    <cofactor evidence="1">
        <name>FAD</name>
        <dbReference type="ChEBI" id="CHEBI:57692"/>
    </cofactor>
</comment>
<evidence type="ECO:0000313" key="7">
    <source>
        <dbReference type="Proteomes" id="UP000627838"/>
    </source>
</evidence>
<evidence type="ECO:0000256" key="1">
    <source>
        <dbReference type="ARBA" id="ARBA00001974"/>
    </source>
</evidence>
<dbReference type="SUPFAM" id="SSF53474">
    <property type="entry name" value="alpha/beta-Hydrolases"/>
    <property type="match status" value="1"/>
</dbReference>
<evidence type="ECO:0000256" key="5">
    <source>
        <dbReference type="ARBA" id="ARBA00023002"/>
    </source>
</evidence>
<dbReference type="PANTHER" id="PTHR47470">
    <property type="entry name" value="CHOLESTEROL OXIDASE"/>
    <property type="match status" value="1"/>
</dbReference>
<keyword evidence="3" id="KW-0285">Flavoprotein</keyword>